<dbReference type="Gene3D" id="3.90.180.10">
    <property type="entry name" value="Medium-chain alcohol dehydrogenases, catalytic domain"/>
    <property type="match status" value="1"/>
</dbReference>
<dbReference type="GO" id="GO:0070402">
    <property type="term" value="F:NADPH binding"/>
    <property type="evidence" value="ECO:0007669"/>
    <property type="project" value="TreeGrafter"/>
</dbReference>
<dbReference type="Proteomes" id="UP001301140">
    <property type="component" value="Unassembled WGS sequence"/>
</dbReference>
<accession>A0AAP3XPG6</accession>
<keyword evidence="5" id="KW-1185">Reference proteome</keyword>
<dbReference type="InterPro" id="IPR020843">
    <property type="entry name" value="ER"/>
</dbReference>
<evidence type="ECO:0000313" key="5">
    <source>
        <dbReference type="Proteomes" id="UP001301140"/>
    </source>
</evidence>
<reference evidence="4 5" key="1">
    <citation type="submission" date="2023-03" db="EMBL/GenBank/DDBJ databases">
        <title>YIM 152171 draft genome.</title>
        <authorList>
            <person name="Yang Z."/>
        </authorList>
    </citation>
    <scope>NUCLEOTIDE SEQUENCE [LARGE SCALE GENOMIC DNA]</scope>
    <source>
        <strain evidence="4 5">YIM 152171</strain>
    </source>
</reference>
<dbReference type="PANTHER" id="PTHR48106">
    <property type="entry name" value="QUINONE OXIDOREDUCTASE PIG3-RELATED"/>
    <property type="match status" value="1"/>
</dbReference>
<proteinExistence type="predicted"/>
<organism evidence="4 5">
    <name type="scientific">Marinimicrococcus flavescens</name>
    <dbReference type="NCBI Taxonomy" id="3031815"/>
    <lineage>
        <taxon>Bacteria</taxon>
        <taxon>Pseudomonadati</taxon>
        <taxon>Pseudomonadota</taxon>
        <taxon>Alphaproteobacteria</taxon>
        <taxon>Geminicoccales</taxon>
        <taxon>Geminicoccaceae</taxon>
        <taxon>Marinimicrococcus</taxon>
    </lineage>
</organism>
<dbReference type="RefSeq" id="WP_327787528.1">
    <property type="nucleotide sequence ID" value="NZ_JARGEQ010000008.1"/>
</dbReference>
<dbReference type="GO" id="GO:0016651">
    <property type="term" value="F:oxidoreductase activity, acting on NAD(P)H"/>
    <property type="evidence" value="ECO:0007669"/>
    <property type="project" value="TreeGrafter"/>
</dbReference>
<dbReference type="Gene3D" id="3.40.50.720">
    <property type="entry name" value="NAD(P)-binding Rossmann-like Domain"/>
    <property type="match status" value="1"/>
</dbReference>
<dbReference type="EMBL" id="JARGEQ010000008">
    <property type="protein sequence ID" value="MDF1585118.1"/>
    <property type="molecule type" value="Genomic_DNA"/>
</dbReference>
<evidence type="ECO:0000313" key="4">
    <source>
        <dbReference type="EMBL" id="MDF1585118.1"/>
    </source>
</evidence>
<evidence type="ECO:0000256" key="1">
    <source>
        <dbReference type="ARBA" id="ARBA00022857"/>
    </source>
</evidence>
<dbReference type="InterPro" id="IPR013149">
    <property type="entry name" value="ADH-like_C"/>
</dbReference>
<protein>
    <submittedName>
        <fullName evidence="4">NAD(P)H-quinone oxidoreductase</fullName>
    </submittedName>
</protein>
<name>A0AAP3XPG6_9PROT</name>
<dbReference type="SMART" id="SM00829">
    <property type="entry name" value="PKS_ER"/>
    <property type="match status" value="1"/>
</dbReference>
<dbReference type="InterPro" id="IPR036291">
    <property type="entry name" value="NAD(P)-bd_dom_sf"/>
</dbReference>
<dbReference type="SUPFAM" id="SSF50129">
    <property type="entry name" value="GroES-like"/>
    <property type="match status" value="1"/>
</dbReference>
<feature type="domain" description="Enoyl reductase (ER)" evidence="3">
    <location>
        <begin position="18"/>
        <end position="331"/>
    </location>
</feature>
<dbReference type="InterPro" id="IPR013154">
    <property type="entry name" value="ADH-like_N"/>
</dbReference>
<comment type="caution">
    <text evidence="4">The sequence shown here is derived from an EMBL/GenBank/DDBJ whole genome shotgun (WGS) entry which is preliminary data.</text>
</comment>
<sequence length="340" mass="35945">MTASLPESMTFIKTDGFGAPEVLKADRMAVPQPGAGEVLVKVAAAGVNRPDIQQRKGAYPPPPGASAVPGLEIAGTVVAVGEGATRYRPGDRVCALVASGGYAEYCVAPEPQVLPVPEGWSLLEAGGLPETYFTVWTNLFDRGRLQAGESVLVHGGSSGIGTTAIQLASLFGARVFATVGNADKQRACLELGAERVINYREEDFVAVVKELTGGKGVDVVLDMVGADYVARNLDCLAVEGRLLQIAWMTGAKVSADLTKLMVRRLTWTGSTLRPRSVEEKGAIARSLEEKVWPLLEARKARVLIHKTFPLEEAAAAHALMESSSHIGKILLTTGDEAAQA</sequence>
<gene>
    <name evidence="4" type="ORF">PZ740_01810</name>
</gene>
<dbReference type="InterPro" id="IPR014189">
    <property type="entry name" value="Quinone_OxRdtase_PIG3"/>
</dbReference>
<evidence type="ECO:0000259" key="3">
    <source>
        <dbReference type="SMART" id="SM00829"/>
    </source>
</evidence>
<evidence type="ECO:0000256" key="2">
    <source>
        <dbReference type="ARBA" id="ARBA00023002"/>
    </source>
</evidence>
<keyword evidence="2" id="KW-0560">Oxidoreductase</keyword>
<dbReference type="PANTHER" id="PTHR48106:SF8">
    <property type="entry name" value="OS02G0805600 PROTEIN"/>
    <property type="match status" value="1"/>
</dbReference>
<keyword evidence="1" id="KW-0521">NADP</keyword>
<dbReference type="SUPFAM" id="SSF51735">
    <property type="entry name" value="NAD(P)-binding Rossmann-fold domains"/>
    <property type="match status" value="1"/>
</dbReference>
<dbReference type="Pfam" id="PF08240">
    <property type="entry name" value="ADH_N"/>
    <property type="match status" value="1"/>
</dbReference>
<dbReference type="Pfam" id="PF00107">
    <property type="entry name" value="ADH_zinc_N"/>
    <property type="match status" value="1"/>
</dbReference>
<dbReference type="CDD" id="cd05276">
    <property type="entry name" value="p53_inducible_oxidoreductase"/>
    <property type="match status" value="1"/>
</dbReference>
<dbReference type="NCBIfam" id="TIGR02824">
    <property type="entry name" value="quinone_pig3"/>
    <property type="match status" value="1"/>
</dbReference>
<dbReference type="AlphaFoldDB" id="A0AAP3XPG6"/>
<dbReference type="InterPro" id="IPR011032">
    <property type="entry name" value="GroES-like_sf"/>
</dbReference>